<comment type="caution">
    <text evidence="3">The sequence shown here is derived from an EMBL/GenBank/DDBJ whole genome shotgun (WGS) entry which is preliminary data.</text>
</comment>
<dbReference type="EMBL" id="BAFB01000153">
    <property type="protein sequence ID" value="GAB35309.1"/>
    <property type="molecule type" value="Genomic_DNA"/>
</dbReference>
<dbReference type="STRING" id="1108044.GOOTI_153_00190"/>
<feature type="domain" description="Lipid/polyisoprenoid-binding YceI-like" evidence="2">
    <location>
        <begin position="56"/>
        <end position="230"/>
    </location>
</feature>
<dbReference type="RefSeq" id="WP_007239532.1">
    <property type="nucleotide sequence ID" value="NZ_BAFB01000153.1"/>
</dbReference>
<evidence type="ECO:0000256" key="1">
    <source>
        <dbReference type="ARBA" id="ARBA00008812"/>
    </source>
</evidence>
<dbReference type="InterPro" id="IPR007372">
    <property type="entry name" value="Lipid/polyisoprenoid-bd_YceI"/>
</dbReference>
<evidence type="ECO:0000313" key="4">
    <source>
        <dbReference type="Proteomes" id="UP000005038"/>
    </source>
</evidence>
<accession>H5TPA1</accession>
<evidence type="ECO:0000313" key="3">
    <source>
        <dbReference type="EMBL" id="GAB35309.1"/>
    </source>
</evidence>
<dbReference type="InterPro" id="IPR036761">
    <property type="entry name" value="TTHA0802/YceI-like_sf"/>
</dbReference>
<organism evidence="3 4">
    <name type="scientific">Gordonia otitidis (strain DSM 44809 / CCUG 52243 / JCM 12355 / NBRC 100426 / IFM 10032)</name>
    <dbReference type="NCBI Taxonomy" id="1108044"/>
    <lineage>
        <taxon>Bacteria</taxon>
        <taxon>Bacillati</taxon>
        <taxon>Actinomycetota</taxon>
        <taxon>Actinomycetes</taxon>
        <taxon>Mycobacteriales</taxon>
        <taxon>Gordoniaceae</taxon>
        <taxon>Gordonia</taxon>
    </lineage>
</organism>
<gene>
    <name evidence="3" type="ORF">GOOTI_153_00190</name>
</gene>
<comment type="similarity">
    <text evidence="1">Belongs to the UPF0312 family.</text>
</comment>
<dbReference type="AlphaFoldDB" id="H5TPA1"/>
<reference evidence="3" key="1">
    <citation type="submission" date="2012-02" db="EMBL/GenBank/DDBJ databases">
        <title>Whole genome shotgun sequence of Gordonia otitidis NBRC 100426.</title>
        <authorList>
            <person name="Yoshida I."/>
            <person name="Hosoyama A."/>
            <person name="Tsuchikane K."/>
            <person name="Katsumata H."/>
            <person name="Yamazaki S."/>
            <person name="Fujita N."/>
        </authorList>
    </citation>
    <scope>NUCLEOTIDE SEQUENCE [LARGE SCALE GENOMIC DNA]</scope>
    <source>
        <strain evidence="3">NBRC 100426</strain>
    </source>
</reference>
<dbReference type="SUPFAM" id="SSF101874">
    <property type="entry name" value="YceI-like"/>
    <property type="match status" value="1"/>
</dbReference>
<dbReference type="Pfam" id="PF04264">
    <property type="entry name" value="YceI"/>
    <property type="match status" value="1"/>
</dbReference>
<dbReference type="Gene3D" id="2.40.128.110">
    <property type="entry name" value="Lipid/polyisoprenoid-binding, YceI-like"/>
    <property type="match status" value="1"/>
</dbReference>
<dbReference type="Proteomes" id="UP000005038">
    <property type="component" value="Unassembled WGS sequence"/>
</dbReference>
<dbReference type="PANTHER" id="PTHR34406:SF1">
    <property type="entry name" value="PROTEIN YCEI"/>
    <property type="match status" value="1"/>
</dbReference>
<dbReference type="SMART" id="SM00867">
    <property type="entry name" value="YceI"/>
    <property type="match status" value="1"/>
</dbReference>
<dbReference type="OrthoDB" id="117810at2"/>
<keyword evidence="4" id="KW-1185">Reference proteome</keyword>
<proteinExistence type="inferred from homology"/>
<sequence>MKRKYLWWGLGTLVVLVIVVVAAGPWAYSKWIAGDADDELALPSSTQAASESVDGTWTIVPGPSAEATRTQAGYRVDETLRGQPVTVNGRTTSVTGSATVAASKLESADITVDVASITSPESMRDNRFRSSMIMDTDKFPTATWKLSEPVDISSVPESGEPHAVEATGEMTIKGVSKTVTTPLNIQRSGASVIVQGSVPVTWTDYGVTPPSLGFVDVQDTGTIEFLVNLEKK</sequence>
<evidence type="ECO:0000259" key="2">
    <source>
        <dbReference type="SMART" id="SM00867"/>
    </source>
</evidence>
<name>H5TPA1_GORO1</name>
<protein>
    <recommendedName>
        <fullName evidence="2">Lipid/polyisoprenoid-binding YceI-like domain-containing protein</fullName>
    </recommendedName>
</protein>
<dbReference type="PANTHER" id="PTHR34406">
    <property type="entry name" value="PROTEIN YCEI"/>
    <property type="match status" value="1"/>
</dbReference>